<evidence type="ECO:0000313" key="2">
    <source>
        <dbReference type="Proteomes" id="UP001162972"/>
    </source>
</evidence>
<name>A0AAD6JD73_9ROSI</name>
<organism evidence="1 2">
    <name type="scientific">Salix udensis</name>
    <dbReference type="NCBI Taxonomy" id="889485"/>
    <lineage>
        <taxon>Eukaryota</taxon>
        <taxon>Viridiplantae</taxon>
        <taxon>Streptophyta</taxon>
        <taxon>Embryophyta</taxon>
        <taxon>Tracheophyta</taxon>
        <taxon>Spermatophyta</taxon>
        <taxon>Magnoliopsida</taxon>
        <taxon>eudicotyledons</taxon>
        <taxon>Gunneridae</taxon>
        <taxon>Pentapetalae</taxon>
        <taxon>rosids</taxon>
        <taxon>fabids</taxon>
        <taxon>Malpighiales</taxon>
        <taxon>Salicaceae</taxon>
        <taxon>Saliceae</taxon>
        <taxon>Salix</taxon>
    </lineage>
</organism>
<evidence type="ECO:0000313" key="1">
    <source>
        <dbReference type="EMBL" id="KAJ6402908.1"/>
    </source>
</evidence>
<keyword evidence="2" id="KW-1185">Reference proteome</keyword>
<proteinExistence type="predicted"/>
<gene>
    <name evidence="1" type="ORF">OIU84_014920</name>
</gene>
<dbReference type="AlphaFoldDB" id="A0AAD6JD73"/>
<reference evidence="1 2" key="1">
    <citation type="journal article" date="2023" name="Int. J. Mol. Sci.">
        <title>De Novo Assembly and Annotation of 11 Diverse Shrub Willow (Salix) Genomes Reveals Novel Gene Organization in Sex-Linked Regions.</title>
        <authorList>
            <person name="Hyden B."/>
            <person name="Feng K."/>
            <person name="Yates T.B."/>
            <person name="Jawdy S."/>
            <person name="Cereghino C."/>
            <person name="Smart L.B."/>
            <person name="Muchero W."/>
        </authorList>
    </citation>
    <scope>NUCLEOTIDE SEQUENCE [LARGE SCALE GENOMIC DNA]</scope>
    <source>
        <tissue evidence="1">Shoot tip</tissue>
    </source>
</reference>
<protein>
    <submittedName>
        <fullName evidence="1">Uncharacterized protein</fullName>
    </submittedName>
</protein>
<dbReference type="Proteomes" id="UP001162972">
    <property type="component" value="Chromosome 4"/>
</dbReference>
<comment type="caution">
    <text evidence="1">The sequence shown here is derived from an EMBL/GenBank/DDBJ whole genome shotgun (WGS) entry which is preliminary data.</text>
</comment>
<sequence length="33" mass="3924">MFILLIPVTITIQIKMKTKRIIFCHEEKPLNPN</sequence>
<dbReference type="EMBL" id="JAPFFJ010000018">
    <property type="protein sequence ID" value="KAJ6402908.1"/>
    <property type="molecule type" value="Genomic_DNA"/>
</dbReference>
<accession>A0AAD6JD73</accession>